<dbReference type="SUPFAM" id="SSF51206">
    <property type="entry name" value="cAMP-binding domain-like"/>
    <property type="match status" value="1"/>
</dbReference>
<accession>A0A8A4TQH9</accession>
<dbReference type="InterPro" id="IPR000595">
    <property type="entry name" value="cNMP-bd_dom"/>
</dbReference>
<dbReference type="Pfam" id="PF00027">
    <property type="entry name" value="cNMP_binding"/>
    <property type="match status" value="1"/>
</dbReference>
<dbReference type="InterPro" id="IPR018490">
    <property type="entry name" value="cNMP-bd_dom_sf"/>
</dbReference>
<dbReference type="InterPro" id="IPR019734">
    <property type="entry name" value="TPR_rpt"/>
</dbReference>
<dbReference type="PANTHER" id="PTHR45638">
    <property type="entry name" value="CYCLIC NUCLEOTIDE-GATED CATION CHANNEL SUBUNIT A"/>
    <property type="match status" value="1"/>
</dbReference>
<evidence type="ECO:0000313" key="6">
    <source>
        <dbReference type="Proteomes" id="UP000663929"/>
    </source>
</evidence>
<keyword evidence="1" id="KW-0406">Ion transport</keyword>
<evidence type="ECO:0000259" key="4">
    <source>
        <dbReference type="PROSITE" id="PS50042"/>
    </source>
</evidence>
<keyword evidence="2" id="KW-0802">TPR repeat</keyword>
<feature type="repeat" description="TPR" evidence="2">
    <location>
        <begin position="61"/>
        <end position="94"/>
    </location>
</feature>
<reference evidence="5" key="1">
    <citation type="submission" date="2021-03" db="EMBL/GenBank/DDBJ databases">
        <title>Acanthopleuribacteraceae sp. M133.</title>
        <authorList>
            <person name="Wang G."/>
        </authorList>
    </citation>
    <scope>NUCLEOTIDE SEQUENCE</scope>
    <source>
        <strain evidence="5">M133</strain>
    </source>
</reference>
<feature type="region of interest" description="Disordered" evidence="3">
    <location>
        <begin position="333"/>
        <end position="391"/>
    </location>
</feature>
<dbReference type="RefSeq" id="WP_237382345.1">
    <property type="nucleotide sequence ID" value="NZ_CP071793.1"/>
</dbReference>
<dbReference type="KEGG" id="scor:J3U87_07160"/>
<evidence type="ECO:0000256" key="1">
    <source>
        <dbReference type="ARBA" id="ARBA00023286"/>
    </source>
</evidence>
<proteinExistence type="predicted"/>
<dbReference type="SUPFAM" id="SSF48452">
    <property type="entry name" value="TPR-like"/>
    <property type="match status" value="1"/>
</dbReference>
<keyword evidence="1" id="KW-0813">Transport</keyword>
<dbReference type="InterPro" id="IPR014710">
    <property type="entry name" value="RmlC-like_jellyroll"/>
</dbReference>
<dbReference type="PANTHER" id="PTHR45638:SF11">
    <property type="entry name" value="CYCLIC NUCLEOTIDE-GATED CATION CHANNEL SUBUNIT A"/>
    <property type="match status" value="1"/>
</dbReference>
<evidence type="ECO:0000313" key="5">
    <source>
        <dbReference type="EMBL" id="QTD52236.1"/>
    </source>
</evidence>
<dbReference type="InterPro" id="IPR050866">
    <property type="entry name" value="CNG_cation_channel"/>
</dbReference>
<keyword evidence="1" id="KW-1071">Ligand-gated ion channel</keyword>
<dbReference type="SMART" id="SM00100">
    <property type="entry name" value="cNMP"/>
    <property type="match status" value="1"/>
</dbReference>
<feature type="domain" description="Cyclic nucleotide-binding" evidence="4">
    <location>
        <begin position="441"/>
        <end position="560"/>
    </location>
</feature>
<dbReference type="CDD" id="cd00038">
    <property type="entry name" value="CAP_ED"/>
    <property type="match status" value="1"/>
</dbReference>
<dbReference type="EMBL" id="CP071793">
    <property type="protein sequence ID" value="QTD52236.1"/>
    <property type="molecule type" value="Genomic_DNA"/>
</dbReference>
<dbReference type="Gene3D" id="1.25.40.10">
    <property type="entry name" value="Tetratricopeptide repeat domain"/>
    <property type="match status" value="1"/>
</dbReference>
<dbReference type="GO" id="GO:0005221">
    <property type="term" value="F:intracellularly cyclic nucleotide-activated monoatomic cation channel activity"/>
    <property type="evidence" value="ECO:0007669"/>
    <property type="project" value="InterPro"/>
</dbReference>
<dbReference type="AlphaFoldDB" id="A0A8A4TQH9"/>
<keyword evidence="6" id="KW-1185">Reference proteome</keyword>
<feature type="compositionally biased region" description="Acidic residues" evidence="3">
    <location>
        <begin position="333"/>
        <end position="346"/>
    </location>
</feature>
<sequence length="574" mass="62820">MAFWKIFGKKKSPQDLLAAGDLKGALKGFQVVLKQKKSFDPALVIQVAGIHTKLGNLEEAKNCYMKVGEHYGDAGFFNKSVAAFKKALNLFPEDQGILDKLASYNDKVPKFMIDEKFLRKINRWEEEANQAGDVDVDFDDRLDGEDALDGDGLATITDMSDEPPSLEDPTDFVRHRDAPINGAAEEAGIADPNQSGMDIDMSFLGNEGDDTFDVDDETMDQTFDNPDIDMDFNPVNESPEPEVTPVMDLIPPSDEDDAILDVSAAELPPIVEETPSIPIDLPEDSIPEDDIAQRAAHEPNIEDTGNRMVFKSRIEDEKPKDNGQQQFDSVDDALDSLFGGDDEEEGGLFGGLGAAEPEPAPEPELAPEPEASEAHAEPERVQPAEPAPESVAAATAVPVVGNTDESVDFTAGELHFLEEEDDFVNPFDAASDEENQRHWALFRTMPKEVFTAFVVALDMSEYEPDQYLMKQGDTGAEMFLISEGEVAVEIEKSGEVATVAKLGEGDFVGEASLLTGAPRNASVKALAPTTCLILKGHDLNQLTEDHPSVMESIKSIYYTRIRQNASRFRQNAEE</sequence>
<protein>
    <submittedName>
        <fullName evidence="5">Cyclic nucleotide-binding domain-containing protein</fullName>
    </submittedName>
</protein>
<dbReference type="Proteomes" id="UP000663929">
    <property type="component" value="Chromosome"/>
</dbReference>
<dbReference type="InterPro" id="IPR011990">
    <property type="entry name" value="TPR-like_helical_dom_sf"/>
</dbReference>
<feature type="compositionally biased region" description="Basic and acidic residues" evidence="3">
    <location>
        <begin position="372"/>
        <end position="382"/>
    </location>
</feature>
<keyword evidence="1" id="KW-0407">Ion channel</keyword>
<feature type="compositionally biased region" description="Acidic residues" evidence="3">
    <location>
        <begin position="359"/>
        <end position="371"/>
    </location>
</feature>
<organism evidence="5 6">
    <name type="scientific">Sulfidibacter corallicola</name>
    <dbReference type="NCBI Taxonomy" id="2818388"/>
    <lineage>
        <taxon>Bacteria</taxon>
        <taxon>Pseudomonadati</taxon>
        <taxon>Acidobacteriota</taxon>
        <taxon>Holophagae</taxon>
        <taxon>Acanthopleuribacterales</taxon>
        <taxon>Acanthopleuribacteraceae</taxon>
        <taxon>Sulfidibacter</taxon>
    </lineage>
</organism>
<gene>
    <name evidence="5" type="ORF">J3U87_07160</name>
</gene>
<dbReference type="PROSITE" id="PS50005">
    <property type="entry name" value="TPR"/>
    <property type="match status" value="1"/>
</dbReference>
<dbReference type="Gene3D" id="2.60.120.10">
    <property type="entry name" value="Jelly Rolls"/>
    <property type="match status" value="1"/>
</dbReference>
<dbReference type="PROSITE" id="PS50042">
    <property type="entry name" value="CNMP_BINDING_3"/>
    <property type="match status" value="1"/>
</dbReference>
<dbReference type="GO" id="GO:0044877">
    <property type="term" value="F:protein-containing complex binding"/>
    <property type="evidence" value="ECO:0007669"/>
    <property type="project" value="TreeGrafter"/>
</dbReference>
<name>A0A8A4TQH9_SULCO</name>
<evidence type="ECO:0000256" key="2">
    <source>
        <dbReference type="PROSITE-ProRule" id="PRU00339"/>
    </source>
</evidence>
<evidence type="ECO:0000256" key="3">
    <source>
        <dbReference type="SAM" id="MobiDB-lite"/>
    </source>
</evidence>